<keyword evidence="2" id="KW-1185">Reference proteome</keyword>
<evidence type="ECO:0000313" key="2">
    <source>
        <dbReference type="Proteomes" id="UP000013827"/>
    </source>
</evidence>
<name>A0A0D3KKQ3_EMIH1</name>
<dbReference type="RefSeq" id="XP_005788767.1">
    <property type="nucleotide sequence ID" value="XM_005788710.1"/>
</dbReference>
<dbReference type="Proteomes" id="UP000013827">
    <property type="component" value="Unassembled WGS sequence"/>
</dbReference>
<reference evidence="2" key="1">
    <citation type="journal article" date="2013" name="Nature">
        <title>Pan genome of the phytoplankton Emiliania underpins its global distribution.</title>
        <authorList>
            <person name="Read B.A."/>
            <person name="Kegel J."/>
            <person name="Klute M.J."/>
            <person name="Kuo A."/>
            <person name="Lefebvre S.C."/>
            <person name="Maumus F."/>
            <person name="Mayer C."/>
            <person name="Miller J."/>
            <person name="Monier A."/>
            <person name="Salamov A."/>
            <person name="Young J."/>
            <person name="Aguilar M."/>
            <person name="Claverie J.M."/>
            <person name="Frickenhaus S."/>
            <person name="Gonzalez K."/>
            <person name="Herman E.K."/>
            <person name="Lin Y.C."/>
            <person name="Napier J."/>
            <person name="Ogata H."/>
            <person name="Sarno A.F."/>
            <person name="Shmutz J."/>
            <person name="Schroeder D."/>
            <person name="de Vargas C."/>
            <person name="Verret F."/>
            <person name="von Dassow P."/>
            <person name="Valentin K."/>
            <person name="Van de Peer Y."/>
            <person name="Wheeler G."/>
            <person name="Dacks J.B."/>
            <person name="Delwiche C.F."/>
            <person name="Dyhrman S.T."/>
            <person name="Glockner G."/>
            <person name="John U."/>
            <person name="Richards T."/>
            <person name="Worden A.Z."/>
            <person name="Zhang X."/>
            <person name="Grigoriev I.V."/>
            <person name="Allen A.E."/>
            <person name="Bidle K."/>
            <person name="Borodovsky M."/>
            <person name="Bowler C."/>
            <person name="Brownlee C."/>
            <person name="Cock J.M."/>
            <person name="Elias M."/>
            <person name="Gladyshev V.N."/>
            <person name="Groth M."/>
            <person name="Guda C."/>
            <person name="Hadaegh A."/>
            <person name="Iglesias-Rodriguez M.D."/>
            <person name="Jenkins J."/>
            <person name="Jones B.M."/>
            <person name="Lawson T."/>
            <person name="Leese F."/>
            <person name="Lindquist E."/>
            <person name="Lobanov A."/>
            <person name="Lomsadze A."/>
            <person name="Malik S.B."/>
            <person name="Marsh M.E."/>
            <person name="Mackinder L."/>
            <person name="Mock T."/>
            <person name="Mueller-Roeber B."/>
            <person name="Pagarete A."/>
            <person name="Parker M."/>
            <person name="Probert I."/>
            <person name="Quesneville H."/>
            <person name="Raines C."/>
            <person name="Rensing S.A."/>
            <person name="Riano-Pachon D.M."/>
            <person name="Richier S."/>
            <person name="Rokitta S."/>
            <person name="Shiraiwa Y."/>
            <person name="Soanes D.M."/>
            <person name="van der Giezen M."/>
            <person name="Wahlund T.M."/>
            <person name="Williams B."/>
            <person name="Wilson W."/>
            <person name="Wolfe G."/>
            <person name="Wurch L.L."/>
        </authorList>
    </citation>
    <scope>NUCLEOTIDE SEQUENCE</scope>
</reference>
<organism evidence="1 2">
    <name type="scientific">Emiliania huxleyi (strain CCMP1516)</name>
    <dbReference type="NCBI Taxonomy" id="280463"/>
    <lineage>
        <taxon>Eukaryota</taxon>
        <taxon>Haptista</taxon>
        <taxon>Haptophyta</taxon>
        <taxon>Prymnesiophyceae</taxon>
        <taxon>Isochrysidales</taxon>
        <taxon>Noelaerhabdaceae</taxon>
        <taxon>Emiliania</taxon>
    </lineage>
</organism>
<dbReference type="EnsemblProtists" id="EOD36338">
    <property type="protein sequence ID" value="EOD36338"/>
    <property type="gene ID" value="EMIHUDRAFT_447022"/>
</dbReference>
<accession>A0A0D3KKQ3</accession>
<sequence>MDPRRGAAACGLSLEIPSAAEQCEPVRDIEGGVSPLVAREQRDRGGVGGALVVSARGAPQLKEGARNVEAREGSWGGGEVR</sequence>
<dbReference type="PaxDb" id="2903-EOD36338"/>
<dbReference type="GeneID" id="17281609"/>
<evidence type="ECO:0000313" key="1">
    <source>
        <dbReference type="EnsemblProtists" id="EOD36338"/>
    </source>
</evidence>
<dbReference type="AlphaFoldDB" id="A0A0D3KKQ3"/>
<dbReference type="KEGG" id="ehx:EMIHUDRAFT_447022"/>
<proteinExistence type="predicted"/>
<protein>
    <submittedName>
        <fullName evidence="1">Uncharacterized protein</fullName>
    </submittedName>
</protein>
<reference evidence="1" key="2">
    <citation type="submission" date="2024-10" db="UniProtKB">
        <authorList>
            <consortium name="EnsemblProtists"/>
        </authorList>
    </citation>
    <scope>IDENTIFICATION</scope>
</reference>
<dbReference type="HOGENOM" id="CLU_2629431_0_0_1"/>